<organism evidence="2 3">
    <name type="scientific">Candidatus Enterococcus moelleringii</name>
    <dbReference type="NCBI Taxonomy" id="2815325"/>
    <lineage>
        <taxon>Bacteria</taxon>
        <taxon>Bacillati</taxon>
        <taxon>Bacillota</taxon>
        <taxon>Bacilli</taxon>
        <taxon>Lactobacillales</taxon>
        <taxon>Enterococcaceae</taxon>
        <taxon>Enterococcus</taxon>
    </lineage>
</organism>
<feature type="domain" description="NmrA-like" evidence="1">
    <location>
        <begin position="2"/>
        <end position="279"/>
    </location>
</feature>
<dbReference type="PANTHER" id="PTHR43162:SF1">
    <property type="entry name" value="PRESTALK A DIFFERENTIATION PROTEIN A"/>
    <property type="match status" value="1"/>
</dbReference>
<evidence type="ECO:0000313" key="3">
    <source>
        <dbReference type="Proteomes" id="UP000664601"/>
    </source>
</evidence>
<dbReference type="Gene3D" id="3.90.25.10">
    <property type="entry name" value="UDP-galactose 4-epimerase, domain 1"/>
    <property type="match status" value="1"/>
</dbReference>
<evidence type="ECO:0000313" key="2">
    <source>
        <dbReference type="EMBL" id="MBO1307711.1"/>
    </source>
</evidence>
<dbReference type="InterPro" id="IPR051604">
    <property type="entry name" value="Ergot_Alk_Oxidoreductase"/>
</dbReference>
<dbReference type="Pfam" id="PF05368">
    <property type="entry name" value="NmrA"/>
    <property type="match status" value="1"/>
</dbReference>
<proteinExistence type="predicted"/>
<name>A0ABS3LG88_9ENTE</name>
<accession>A0ABS3LG88</accession>
<comment type="caution">
    <text evidence="2">The sequence shown here is derived from an EMBL/GenBank/DDBJ whole genome shotgun (WGS) entry which is preliminary data.</text>
</comment>
<protein>
    <submittedName>
        <fullName evidence="2">NmrA family NAD(P)-binding protein</fullName>
    </submittedName>
</protein>
<dbReference type="EMBL" id="JAFREM010000026">
    <property type="protein sequence ID" value="MBO1307711.1"/>
    <property type="molecule type" value="Genomic_DNA"/>
</dbReference>
<dbReference type="Gene3D" id="3.40.50.720">
    <property type="entry name" value="NAD(P)-binding Rossmann-like Domain"/>
    <property type="match status" value="1"/>
</dbReference>
<dbReference type="InterPro" id="IPR036291">
    <property type="entry name" value="NAD(P)-bd_dom_sf"/>
</dbReference>
<reference evidence="2 3" key="1">
    <citation type="submission" date="2021-03" db="EMBL/GenBank/DDBJ databases">
        <title>Enterococcal diversity collection.</title>
        <authorList>
            <person name="Gilmore M.S."/>
            <person name="Schwartzman J."/>
            <person name="Van Tyne D."/>
            <person name="Martin M."/>
            <person name="Earl A.M."/>
            <person name="Manson A.L."/>
            <person name="Straub T."/>
            <person name="Salamzade R."/>
            <person name="Saavedra J."/>
            <person name="Lebreton F."/>
            <person name="Prichula J."/>
            <person name="Schaufler K."/>
            <person name="Gaca A."/>
            <person name="Sgardioli B."/>
            <person name="Wagenaar J."/>
            <person name="Strong T."/>
        </authorList>
    </citation>
    <scope>NUCLEOTIDE SEQUENCE [LARGE SCALE GENOMIC DNA]</scope>
    <source>
        <strain evidence="2 3">669A</strain>
    </source>
</reference>
<dbReference type="Proteomes" id="UP000664601">
    <property type="component" value="Unassembled WGS sequence"/>
</dbReference>
<sequence>MILVTAAAGGVGRQMVTQLVKHGLDIRAFDINPKVEELKELGVAETIVGDGRSVDDVKKALDGCDKVLYIPPMFIYDEAEIAKRFVNEAVNAGIQQFVMMTVTHPNMSTLPQHTQKLKAEEQLVYKGLSDHLNYTILQPMHYMHNFSVPMVWSTNAYQCFYTKTTKLSYVDVVDVAEVAAKVLTETTHANATYELVGTDFLSPDDMVEKFNQLTGREAVCQQIPVETIINYFPTAKYDSYFVKTFQELSKTYGDYGIAGNANVLTWLLGRQPTTFDEYIKREIAANQLS</sequence>
<keyword evidence="3" id="KW-1185">Reference proteome</keyword>
<dbReference type="SUPFAM" id="SSF51735">
    <property type="entry name" value="NAD(P)-binding Rossmann-fold domains"/>
    <property type="match status" value="1"/>
</dbReference>
<evidence type="ECO:0000259" key="1">
    <source>
        <dbReference type="Pfam" id="PF05368"/>
    </source>
</evidence>
<dbReference type="InterPro" id="IPR008030">
    <property type="entry name" value="NmrA-like"/>
</dbReference>
<gene>
    <name evidence="2" type="ORF">JZO70_16155</name>
</gene>
<dbReference type="PANTHER" id="PTHR43162">
    <property type="match status" value="1"/>
</dbReference>
<dbReference type="RefSeq" id="WP_207674709.1">
    <property type="nucleotide sequence ID" value="NZ_JAFREM010000026.1"/>
</dbReference>